<keyword evidence="3" id="KW-1185">Reference proteome</keyword>
<sequence>MASVSVRPTHPLARELTVYIGCDCRGTTTSQYRHQYGDKCCALANGSTQRTDRKRADVKPPRARHAYTPPRGHHYEPLVSALISTQMALINQHTQILKAEQELGEANSNLKAARRHLDDEHYQNSKTAPDQCHPVPFYRAYGRPVGPCLVRLEARTLTHRIDELEISLMFMNTELVRFEAQFNAQLFKLEMKNRAYKGMRT</sequence>
<dbReference type="Proteomes" id="UP001174934">
    <property type="component" value="Unassembled WGS sequence"/>
</dbReference>
<name>A0AA39WHP2_9PEZI</name>
<dbReference type="EMBL" id="JAULSR010000006">
    <property type="protein sequence ID" value="KAK0615595.1"/>
    <property type="molecule type" value="Genomic_DNA"/>
</dbReference>
<reference evidence="2" key="1">
    <citation type="submission" date="2023-06" db="EMBL/GenBank/DDBJ databases">
        <title>Genome-scale phylogeny and comparative genomics of the fungal order Sordariales.</title>
        <authorList>
            <consortium name="Lawrence Berkeley National Laboratory"/>
            <person name="Hensen N."/>
            <person name="Bonometti L."/>
            <person name="Westerberg I."/>
            <person name="Brannstrom I.O."/>
            <person name="Guillou S."/>
            <person name="Cros-Aarteil S."/>
            <person name="Calhoun S."/>
            <person name="Haridas S."/>
            <person name="Kuo A."/>
            <person name="Mondo S."/>
            <person name="Pangilinan J."/>
            <person name="Riley R."/>
            <person name="LaButti K."/>
            <person name="Andreopoulos B."/>
            <person name="Lipzen A."/>
            <person name="Chen C."/>
            <person name="Yanf M."/>
            <person name="Daum C."/>
            <person name="Ng V."/>
            <person name="Clum A."/>
            <person name="Steindorff A."/>
            <person name="Ohm R."/>
            <person name="Martin F."/>
            <person name="Silar P."/>
            <person name="Natvig D."/>
            <person name="Lalanne C."/>
            <person name="Gautier V."/>
            <person name="Ament-velasquez S.L."/>
            <person name="Kruys A."/>
            <person name="Hutchinson M.I."/>
            <person name="Powell A.J."/>
            <person name="Barry K."/>
            <person name="Miller A.N."/>
            <person name="Grigoriev I.V."/>
            <person name="Debuchy R."/>
            <person name="Gladieux P."/>
            <person name="Thoren M.H."/>
            <person name="Johannesson H."/>
        </authorList>
    </citation>
    <scope>NUCLEOTIDE SEQUENCE</scope>
    <source>
        <strain evidence="2">SMH3391-2</strain>
    </source>
</reference>
<gene>
    <name evidence="2" type="ORF">B0T17DRAFT_510182</name>
</gene>
<dbReference type="AlphaFoldDB" id="A0AA39WHP2"/>
<evidence type="ECO:0000256" key="1">
    <source>
        <dbReference type="SAM" id="MobiDB-lite"/>
    </source>
</evidence>
<protein>
    <submittedName>
        <fullName evidence="2">Uncharacterized protein</fullName>
    </submittedName>
</protein>
<evidence type="ECO:0000313" key="3">
    <source>
        <dbReference type="Proteomes" id="UP001174934"/>
    </source>
</evidence>
<accession>A0AA39WHP2</accession>
<comment type="caution">
    <text evidence="2">The sequence shown here is derived from an EMBL/GenBank/DDBJ whole genome shotgun (WGS) entry which is preliminary data.</text>
</comment>
<proteinExistence type="predicted"/>
<feature type="compositionally biased region" description="Basic and acidic residues" evidence="1">
    <location>
        <begin position="50"/>
        <end position="60"/>
    </location>
</feature>
<feature type="region of interest" description="Disordered" evidence="1">
    <location>
        <begin position="47"/>
        <end position="71"/>
    </location>
</feature>
<organism evidence="2 3">
    <name type="scientific">Bombardia bombarda</name>
    <dbReference type="NCBI Taxonomy" id="252184"/>
    <lineage>
        <taxon>Eukaryota</taxon>
        <taxon>Fungi</taxon>
        <taxon>Dikarya</taxon>
        <taxon>Ascomycota</taxon>
        <taxon>Pezizomycotina</taxon>
        <taxon>Sordariomycetes</taxon>
        <taxon>Sordariomycetidae</taxon>
        <taxon>Sordariales</taxon>
        <taxon>Lasiosphaeriaceae</taxon>
        <taxon>Bombardia</taxon>
    </lineage>
</organism>
<evidence type="ECO:0000313" key="2">
    <source>
        <dbReference type="EMBL" id="KAK0615595.1"/>
    </source>
</evidence>